<evidence type="ECO:0000313" key="2">
    <source>
        <dbReference type="EMBL" id="KAE8734383.1"/>
    </source>
</evidence>
<dbReference type="PANTHER" id="PTHR33116:SF75">
    <property type="entry name" value="RIBONUCLEASE H PROTEIN"/>
    <property type="match status" value="1"/>
</dbReference>
<evidence type="ECO:0000313" key="3">
    <source>
        <dbReference type="Proteomes" id="UP000436088"/>
    </source>
</evidence>
<dbReference type="PROSITE" id="PS50878">
    <property type="entry name" value="RT_POL"/>
    <property type="match status" value="1"/>
</dbReference>
<dbReference type="InterPro" id="IPR000477">
    <property type="entry name" value="RT_dom"/>
</dbReference>
<sequence length="124" mass="14204">MFTKAIASGAFSGVSLGFSDIRISHLQFSDDLIFFSDDILNSLKDIKRILRLFEVVSGLKLNMTKSKLYGFCMDKGTLGEWVDQVKCDWDHFLTTYLGLPLEQNRNSSEMWKPMVEKVRSRLKG</sequence>
<gene>
    <name evidence="2" type="ORF">F3Y22_tig00000765pilonHSYRG00039</name>
</gene>
<accession>A0A6A3CYB3</accession>
<proteinExistence type="predicted"/>
<organism evidence="2 3">
    <name type="scientific">Hibiscus syriacus</name>
    <name type="common">Rose of Sharon</name>
    <dbReference type="NCBI Taxonomy" id="106335"/>
    <lineage>
        <taxon>Eukaryota</taxon>
        <taxon>Viridiplantae</taxon>
        <taxon>Streptophyta</taxon>
        <taxon>Embryophyta</taxon>
        <taxon>Tracheophyta</taxon>
        <taxon>Spermatophyta</taxon>
        <taxon>Magnoliopsida</taxon>
        <taxon>eudicotyledons</taxon>
        <taxon>Gunneridae</taxon>
        <taxon>Pentapetalae</taxon>
        <taxon>rosids</taxon>
        <taxon>malvids</taxon>
        <taxon>Malvales</taxon>
        <taxon>Malvaceae</taxon>
        <taxon>Malvoideae</taxon>
        <taxon>Hibiscus</taxon>
    </lineage>
</organism>
<comment type="caution">
    <text evidence="2">The sequence shown here is derived from an EMBL/GenBank/DDBJ whole genome shotgun (WGS) entry which is preliminary data.</text>
</comment>
<evidence type="ECO:0000259" key="1">
    <source>
        <dbReference type="PROSITE" id="PS50878"/>
    </source>
</evidence>
<name>A0A6A3CYB3_HIBSY</name>
<protein>
    <recommendedName>
        <fullName evidence="1">Reverse transcriptase domain-containing protein</fullName>
    </recommendedName>
</protein>
<dbReference type="EMBL" id="VEPZ02000070">
    <property type="protein sequence ID" value="KAE8734383.1"/>
    <property type="molecule type" value="Genomic_DNA"/>
</dbReference>
<feature type="domain" description="Reverse transcriptase" evidence="1">
    <location>
        <begin position="1"/>
        <end position="101"/>
    </location>
</feature>
<dbReference type="PANTHER" id="PTHR33116">
    <property type="entry name" value="REVERSE TRANSCRIPTASE ZINC-BINDING DOMAIN-CONTAINING PROTEIN-RELATED-RELATED"/>
    <property type="match status" value="1"/>
</dbReference>
<dbReference type="Proteomes" id="UP000436088">
    <property type="component" value="Unassembled WGS sequence"/>
</dbReference>
<reference evidence="2" key="1">
    <citation type="submission" date="2019-09" db="EMBL/GenBank/DDBJ databases">
        <title>Draft genome information of white flower Hibiscus syriacus.</title>
        <authorList>
            <person name="Kim Y.-M."/>
        </authorList>
    </citation>
    <scope>NUCLEOTIDE SEQUENCE [LARGE SCALE GENOMIC DNA]</scope>
    <source>
        <strain evidence="2">YM2019G1</strain>
    </source>
</reference>
<dbReference type="AlphaFoldDB" id="A0A6A3CYB3"/>
<keyword evidence="3" id="KW-1185">Reference proteome</keyword>